<feature type="transmembrane region" description="Helical" evidence="5">
    <location>
        <begin position="39"/>
        <end position="58"/>
    </location>
</feature>
<comment type="caution">
    <text evidence="9">The sequence shown here is derived from an EMBL/GenBank/DDBJ whole genome shotgun (WGS) entry which is preliminary data.</text>
</comment>
<evidence type="ECO:0000256" key="4">
    <source>
        <dbReference type="ARBA" id="ARBA00023136"/>
    </source>
</evidence>
<evidence type="ECO:0000259" key="7">
    <source>
        <dbReference type="Pfam" id="PF04892"/>
    </source>
</evidence>
<feature type="domain" description="DUF218" evidence="6">
    <location>
        <begin position="508"/>
        <end position="653"/>
    </location>
</feature>
<feature type="transmembrane region" description="Helical" evidence="5">
    <location>
        <begin position="6"/>
        <end position="27"/>
    </location>
</feature>
<keyword evidence="10" id="KW-1185">Reference proteome</keyword>
<feature type="transmembrane region" description="Helical" evidence="5">
    <location>
        <begin position="164"/>
        <end position="184"/>
    </location>
</feature>
<feature type="transmembrane region" description="Helical" evidence="5">
    <location>
        <begin position="100"/>
        <end position="118"/>
    </location>
</feature>
<dbReference type="GO" id="GO:0016020">
    <property type="term" value="C:membrane"/>
    <property type="evidence" value="ECO:0007669"/>
    <property type="project" value="UniProtKB-SubCell"/>
</dbReference>
<feature type="transmembrane region" description="Helical" evidence="5">
    <location>
        <begin position="407"/>
        <end position="430"/>
    </location>
</feature>
<keyword evidence="2 5" id="KW-0812">Transmembrane</keyword>
<dbReference type="CDD" id="cd06259">
    <property type="entry name" value="YdcF-like"/>
    <property type="match status" value="1"/>
</dbReference>
<evidence type="ECO:0000256" key="2">
    <source>
        <dbReference type="ARBA" id="ARBA00022692"/>
    </source>
</evidence>
<comment type="subcellular location">
    <subcellularLocation>
        <location evidence="1">Membrane</location>
        <topology evidence="1">Multi-pass membrane protein</topology>
    </subcellularLocation>
</comment>
<evidence type="ECO:0000313" key="9">
    <source>
        <dbReference type="EMBL" id="TQM97409.1"/>
    </source>
</evidence>
<dbReference type="InterPro" id="IPR010432">
    <property type="entry name" value="RDD"/>
</dbReference>
<dbReference type="AlphaFoldDB" id="A0A543KQQ9"/>
<evidence type="ECO:0000256" key="3">
    <source>
        <dbReference type="ARBA" id="ARBA00022989"/>
    </source>
</evidence>
<feature type="transmembrane region" description="Helical" evidence="5">
    <location>
        <begin position="661"/>
        <end position="681"/>
    </location>
</feature>
<protein>
    <submittedName>
        <fullName evidence="9">Glycopeptide antibiotics resistance protein</fullName>
    </submittedName>
</protein>
<dbReference type="InterPro" id="IPR006976">
    <property type="entry name" value="VanZ-like"/>
</dbReference>
<feature type="transmembrane region" description="Helical" evidence="5">
    <location>
        <begin position="204"/>
        <end position="229"/>
    </location>
</feature>
<dbReference type="InterPro" id="IPR053150">
    <property type="entry name" value="Teicoplanin_resist-assoc"/>
</dbReference>
<dbReference type="Gene3D" id="3.40.50.620">
    <property type="entry name" value="HUPs"/>
    <property type="match status" value="1"/>
</dbReference>
<dbReference type="EMBL" id="VFPU01000001">
    <property type="protein sequence ID" value="TQM97409.1"/>
    <property type="molecule type" value="Genomic_DNA"/>
</dbReference>
<gene>
    <name evidence="9" type="ORF">FB476_2319</name>
</gene>
<keyword evidence="4 5" id="KW-0472">Membrane</keyword>
<feature type="transmembrane region" description="Helical" evidence="5">
    <location>
        <begin position="317"/>
        <end position="335"/>
    </location>
</feature>
<dbReference type="Proteomes" id="UP000315133">
    <property type="component" value="Unassembled WGS sequence"/>
</dbReference>
<feature type="transmembrane region" description="Helical" evidence="5">
    <location>
        <begin position="376"/>
        <end position="395"/>
    </location>
</feature>
<dbReference type="Pfam" id="PF04892">
    <property type="entry name" value="VanZ"/>
    <property type="match status" value="1"/>
</dbReference>
<organism evidence="9 10">
    <name type="scientific">Ornithinimicrobium humiphilum</name>
    <dbReference type="NCBI Taxonomy" id="125288"/>
    <lineage>
        <taxon>Bacteria</taxon>
        <taxon>Bacillati</taxon>
        <taxon>Actinomycetota</taxon>
        <taxon>Actinomycetes</taxon>
        <taxon>Micrococcales</taxon>
        <taxon>Ornithinimicrobiaceae</taxon>
        <taxon>Ornithinimicrobium</taxon>
    </lineage>
</organism>
<accession>A0A543KQQ9</accession>
<evidence type="ECO:0000256" key="1">
    <source>
        <dbReference type="ARBA" id="ARBA00004141"/>
    </source>
</evidence>
<name>A0A543KQQ9_9MICO</name>
<keyword evidence="3 5" id="KW-1133">Transmembrane helix</keyword>
<dbReference type="PANTHER" id="PTHR36834:SF1">
    <property type="entry name" value="INTEGRAL MEMBRANE PROTEIN"/>
    <property type="match status" value="1"/>
</dbReference>
<evidence type="ECO:0000313" key="10">
    <source>
        <dbReference type="Proteomes" id="UP000315133"/>
    </source>
</evidence>
<evidence type="ECO:0000259" key="8">
    <source>
        <dbReference type="Pfam" id="PF06271"/>
    </source>
</evidence>
<reference evidence="9 10" key="1">
    <citation type="submission" date="2019-06" db="EMBL/GenBank/DDBJ databases">
        <title>Sequencing the genomes of 1000 actinobacteria strains.</title>
        <authorList>
            <person name="Klenk H.-P."/>
        </authorList>
    </citation>
    <scope>NUCLEOTIDE SEQUENCE [LARGE SCALE GENOMIC DNA]</scope>
    <source>
        <strain evidence="9 10">DSM 12362</strain>
    </source>
</reference>
<proteinExistence type="predicted"/>
<evidence type="ECO:0000259" key="6">
    <source>
        <dbReference type="Pfam" id="PF02698"/>
    </source>
</evidence>
<dbReference type="InterPro" id="IPR014729">
    <property type="entry name" value="Rossmann-like_a/b/a_fold"/>
</dbReference>
<feature type="domain" description="VanZ-like" evidence="7">
    <location>
        <begin position="49"/>
        <end position="181"/>
    </location>
</feature>
<dbReference type="OrthoDB" id="4822551at2"/>
<dbReference type="Pfam" id="PF06271">
    <property type="entry name" value="RDD"/>
    <property type="match status" value="1"/>
</dbReference>
<dbReference type="RefSeq" id="WP_141818919.1">
    <property type="nucleotide sequence ID" value="NZ_BAAAIL010000002.1"/>
</dbReference>
<sequence>MTGFSVSAVLALFGGTVVVLLGFVPYVAWSYRRRGRFGLGHAALVAGAAVYALALWTYTLLPLPDPALVCSDPAGVQLRPGQFLRALADARAAGGSGRGVVLQVAFNVLLFVPLGMLVRHLFRRGPVVTVLAGLTVSGLIELTQLTGVWGLYDCAYRVFDVDDLAANTLGAALGFLAAPVLRLVPDQAAADVRRPQPVTGRRRVLGMVTDVLLVDLGGLLLWVGVGSVLRSTGAMSPVELADATVLQGSLQLLVAAVLLVGVPLLGHGATLGQRAVMLRPRTESGTDPSVPQRLARAATGSGGYVLLDTLGTMTGSAFLGGAAVVLLVASLVLALRGDHRGLSHLVARLRVVDTRVPPAASTPAERWAAMPELRKLWLAVAAGAGVVHLFFLALVDQAALGGQLVLWLVLAGLTAGAVAQVVLLVLNGLAMTRREGRSLGNLLALLLGVGLVAYTALTATLVLLGAPAVLLVAVGAGWVVLGYLGFVFWAFALYGLLYARRDPTPGADAVVVLGSGIFGTRVPPLLAGRLARGREVLEAELARGGDAVLVCSGGQGPGEDVPEAVAMADHLVERGLDPALVRRESASRTTEENLRLSLELLRAEGRGERVVVVTNDYHAFRAAIITAEQGLVAQVVGAPTASYFLPSAMLREFVAVLARRPWPHALVVLAVAALAALVVVAG</sequence>
<feature type="transmembrane region" description="Helical" evidence="5">
    <location>
        <begin position="442"/>
        <end position="464"/>
    </location>
</feature>
<feature type="domain" description="RDD" evidence="8">
    <location>
        <begin position="202"/>
        <end position="342"/>
    </location>
</feature>
<dbReference type="InterPro" id="IPR003848">
    <property type="entry name" value="DUF218"/>
</dbReference>
<dbReference type="Pfam" id="PF02698">
    <property type="entry name" value="DUF218"/>
    <property type="match status" value="1"/>
</dbReference>
<feature type="transmembrane region" description="Helical" evidence="5">
    <location>
        <begin position="130"/>
        <end position="152"/>
    </location>
</feature>
<feature type="transmembrane region" description="Helical" evidence="5">
    <location>
        <begin position="470"/>
        <end position="497"/>
    </location>
</feature>
<dbReference type="PANTHER" id="PTHR36834">
    <property type="entry name" value="MEMBRANE PROTEIN-RELATED"/>
    <property type="match status" value="1"/>
</dbReference>
<evidence type="ECO:0000256" key="5">
    <source>
        <dbReference type="SAM" id="Phobius"/>
    </source>
</evidence>